<keyword evidence="2" id="KW-0732">Signal</keyword>
<comment type="caution">
    <text evidence="3">The sequence shown here is derived from an EMBL/GenBank/DDBJ whole genome shotgun (WGS) entry which is preliminary data.</text>
</comment>
<dbReference type="InterPro" id="IPR014118">
    <property type="entry name" value="T4SS_TraV"/>
</dbReference>
<organism evidence="3 4">
    <name type="scientific">Iodidimonas gelatinilytica</name>
    <dbReference type="NCBI Taxonomy" id="1236966"/>
    <lineage>
        <taxon>Bacteria</taxon>
        <taxon>Pseudomonadati</taxon>
        <taxon>Pseudomonadota</taxon>
        <taxon>Alphaproteobacteria</taxon>
        <taxon>Iodidimonadales</taxon>
        <taxon>Iodidimonadaceae</taxon>
        <taxon>Iodidimonas</taxon>
    </lineage>
</organism>
<proteinExistence type="predicted"/>
<dbReference type="AlphaFoldDB" id="A0A5A7MWD1"/>
<evidence type="ECO:0008006" key="5">
    <source>
        <dbReference type="Google" id="ProtNLM"/>
    </source>
</evidence>
<dbReference type="RefSeq" id="WP_150001344.1">
    <property type="nucleotide sequence ID" value="NZ_BKCL01000014.1"/>
</dbReference>
<evidence type="ECO:0000256" key="1">
    <source>
        <dbReference type="SAM" id="MobiDB-lite"/>
    </source>
</evidence>
<feature type="region of interest" description="Disordered" evidence="1">
    <location>
        <begin position="64"/>
        <end position="103"/>
    </location>
</feature>
<dbReference type="PROSITE" id="PS51257">
    <property type="entry name" value="PROKAR_LIPOPROTEIN"/>
    <property type="match status" value="1"/>
</dbReference>
<dbReference type="EMBL" id="BKCL01000014">
    <property type="protein sequence ID" value="GEQ99209.1"/>
    <property type="molecule type" value="Genomic_DNA"/>
</dbReference>
<dbReference type="Pfam" id="PF09676">
    <property type="entry name" value="TraV"/>
    <property type="match status" value="1"/>
</dbReference>
<feature type="compositionally biased region" description="Polar residues" evidence="1">
    <location>
        <begin position="157"/>
        <end position="170"/>
    </location>
</feature>
<reference evidence="3 4" key="1">
    <citation type="submission" date="2019-09" db="EMBL/GenBank/DDBJ databases">
        <title>NBRP : Genome information of microbial organism related human and environment.</title>
        <authorList>
            <person name="Hattori M."/>
            <person name="Oshima K."/>
            <person name="Inaba H."/>
            <person name="Suda W."/>
            <person name="Sakamoto M."/>
            <person name="Iino T."/>
            <person name="Kitahara M."/>
            <person name="Oshida Y."/>
            <person name="Iida T."/>
            <person name="Kudo T."/>
            <person name="Itoh T."/>
            <person name="Ohkuma M."/>
        </authorList>
    </citation>
    <scope>NUCLEOTIDE SEQUENCE [LARGE SCALE GENOMIC DNA]</scope>
    <source>
        <strain evidence="3 4">Hi-2</strain>
    </source>
</reference>
<dbReference type="Proteomes" id="UP000322084">
    <property type="component" value="Unassembled WGS sequence"/>
</dbReference>
<evidence type="ECO:0000313" key="3">
    <source>
        <dbReference type="EMBL" id="GEQ99209.1"/>
    </source>
</evidence>
<feature type="chain" id="PRO_5022837568" description="Type IV conjugative transfer system protein TraV" evidence="2">
    <location>
        <begin position="18"/>
        <end position="170"/>
    </location>
</feature>
<protein>
    <recommendedName>
        <fullName evidence="5">Type IV conjugative transfer system protein TraV</fullName>
    </recommendedName>
</protein>
<accession>A0A5A7MWD1</accession>
<sequence length="170" mass="17641">MMRLSPIVLIISLAGCAAGNPNVSGQWDCPAQQGLACATIGEADARADTAIHVTPLDPLSAPSEVFSSAAPPSPGATVPGGDASSLPEALPVGTVGGVPETRVPKTRVRETEVLAKVWFYPFVDGGGHYHEGGFVHVVMRPANWRTAPEHLFPANPEHTTGNDKSGTETP</sequence>
<evidence type="ECO:0000313" key="4">
    <source>
        <dbReference type="Proteomes" id="UP000322084"/>
    </source>
</evidence>
<gene>
    <name evidence="3" type="primary">traV</name>
    <name evidence="3" type="ORF">JCM17844_28460</name>
</gene>
<evidence type="ECO:0000256" key="2">
    <source>
        <dbReference type="SAM" id="SignalP"/>
    </source>
</evidence>
<name>A0A5A7MWD1_9PROT</name>
<feature type="region of interest" description="Disordered" evidence="1">
    <location>
        <begin position="149"/>
        <end position="170"/>
    </location>
</feature>
<feature type="signal peptide" evidence="2">
    <location>
        <begin position="1"/>
        <end position="17"/>
    </location>
</feature>